<evidence type="ECO:0000256" key="1">
    <source>
        <dbReference type="ARBA" id="ARBA00001971"/>
    </source>
</evidence>
<dbReference type="Gene3D" id="1.10.630.10">
    <property type="entry name" value="Cytochrome P450"/>
    <property type="match status" value="1"/>
</dbReference>
<keyword evidence="6" id="KW-1185">Reference proteome</keyword>
<dbReference type="PANTHER" id="PTHR24305:SF166">
    <property type="entry name" value="CYTOCHROME P450 12A4, MITOCHONDRIAL-RELATED"/>
    <property type="match status" value="1"/>
</dbReference>
<comment type="similarity">
    <text evidence="2 4">Belongs to the cytochrome P450 family.</text>
</comment>
<keyword evidence="4" id="KW-0503">Monooxygenase</keyword>
<dbReference type="EMBL" id="RSCL01000007">
    <property type="protein sequence ID" value="RUT06069.1"/>
    <property type="molecule type" value="Genomic_DNA"/>
</dbReference>
<dbReference type="InterPro" id="IPR017972">
    <property type="entry name" value="Cyt_P450_CS"/>
</dbReference>
<dbReference type="RefSeq" id="WP_127081750.1">
    <property type="nucleotide sequence ID" value="NZ_RSCL01000007.1"/>
</dbReference>
<name>A0A433VJ14_9CYAN</name>
<evidence type="ECO:0000256" key="3">
    <source>
        <dbReference type="PIRSR" id="PIRSR602401-1"/>
    </source>
</evidence>
<dbReference type="Pfam" id="PF00067">
    <property type="entry name" value="p450"/>
    <property type="match status" value="1"/>
</dbReference>
<accession>A0A433VJ14</accession>
<dbReference type="InterPro" id="IPR050121">
    <property type="entry name" value="Cytochrome_P450_monoxygenase"/>
</dbReference>
<dbReference type="GO" id="GO:0004497">
    <property type="term" value="F:monooxygenase activity"/>
    <property type="evidence" value="ECO:0007669"/>
    <property type="project" value="UniProtKB-KW"/>
</dbReference>
<dbReference type="GO" id="GO:0005506">
    <property type="term" value="F:iron ion binding"/>
    <property type="evidence" value="ECO:0007669"/>
    <property type="project" value="InterPro"/>
</dbReference>
<dbReference type="CDD" id="cd11053">
    <property type="entry name" value="CYP110-like"/>
    <property type="match status" value="1"/>
</dbReference>
<dbReference type="SUPFAM" id="SSF48264">
    <property type="entry name" value="Cytochrome P450"/>
    <property type="match status" value="1"/>
</dbReference>
<proteinExistence type="inferred from homology"/>
<evidence type="ECO:0000313" key="5">
    <source>
        <dbReference type="EMBL" id="RUT06069.1"/>
    </source>
</evidence>
<evidence type="ECO:0000313" key="6">
    <source>
        <dbReference type="Proteomes" id="UP000271624"/>
    </source>
</evidence>
<sequence>MKLPNPLKTSPLIQRFQWVADPIGYMESAAQQYPDIFTGKLVGFGDTVVFVNHPEAIKEIFTNDRKKFVAAGKLNKILKPFLGNYSFLSIDGDRHKRQRQLVMPSFHGDRMKAYGQLICSLTEKTFRQLPLNNVFSCRNVTQDISLQVILEAIFGLYEGKRYQQLKHLLPLLLDYFRSPLTSSLFFFSFLQQDFCAWSPWGKFLRSRQQIDELLYAEIAERREKPDPDRIDILSLLMLAKDEAGQGMTDVELRDQLMTLLLGGYESTATVIAWALYWIHQKPLVHEKLLQELSTLGDSPDPMSIYRLPYLTAVCNESMRIHPILMFSFPRLVQEPVELLGHSLEPGTVLLASIYLTHHRKDLYPEPKLFKPERFLERQFSPYEFLPFGGGVRRCIGETLGQFEIKLVLATILSNYQLALAGNRPERPQRRGFTLAPASGVKMVIRGRRASPLYMATTYAY</sequence>
<dbReference type="PANTHER" id="PTHR24305">
    <property type="entry name" value="CYTOCHROME P450"/>
    <property type="match status" value="1"/>
</dbReference>
<dbReference type="PROSITE" id="PS00086">
    <property type="entry name" value="CYTOCHROME_P450"/>
    <property type="match status" value="1"/>
</dbReference>
<dbReference type="InterPro" id="IPR036396">
    <property type="entry name" value="Cyt_P450_sf"/>
</dbReference>
<feature type="binding site" description="axial binding residue" evidence="3">
    <location>
        <position position="394"/>
    </location>
    <ligand>
        <name>heme</name>
        <dbReference type="ChEBI" id="CHEBI:30413"/>
    </ligand>
    <ligandPart>
        <name>Fe</name>
        <dbReference type="ChEBI" id="CHEBI:18248"/>
    </ligandPart>
</feature>
<dbReference type="PRINTS" id="PR00385">
    <property type="entry name" value="P450"/>
</dbReference>
<keyword evidence="4" id="KW-0560">Oxidoreductase</keyword>
<dbReference type="GO" id="GO:0020037">
    <property type="term" value="F:heme binding"/>
    <property type="evidence" value="ECO:0007669"/>
    <property type="project" value="InterPro"/>
</dbReference>
<comment type="cofactor">
    <cofactor evidence="1 3">
        <name>heme</name>
        <dbReference type="ChEBI" id="CHEBI:30413"/>
    </cofactor>
</comment>
<keyword evidence="3 4" id="KW-0479">Metal-binding</keyword>
<keyword evidence="3 4" id="KW-0349">Heme</keyword>
<keyword evidence="3 4" id="KW-0408">Iron</keyword>
<evidence type="ECO:0000256" key="2">
    <source>
        <dbReference type="ARBA" id="ARBA00010617"/>
    </source>
</evidence>
<reference evidence="5" key="2">
    <citation type="journal article" date="2019" name="Genome Biol. Evol.">
        <title>Day and night: Metabolic profiles and evolutionary relationships of six axenic non-marine cyanobacteria.</title>
        <authorList>
            <person name="Will S.E."/>
            <person name="Henke P."/>
            <person name="Boedeker C."/>
            <person name="Huang S."/>
            <person name="Brinkmann H."/>
            <person name="Rohde M."/>
            <person name="Jarek M."/>
            <person name="Friedl T."/>
            <person name="Seufert S."/>
            <person name="Schumacher M."/>
            <person name="Overmann J."/>
            <person name="Neumann-Schaal M."/>
            <person name="Petersen J."/>
        </authorList>
    </citation>
    <scope>NUCLEOTIDE SEQUENCE [LARGE SCALE GENOMIC DNA]</scope>
    <source>
        <strain evidence="5">PCC 7102</strain>
    </source>
</reference>
<dbReference type="Proteomes" id="UP000271624">
    <property type="component" value="Unassembled WGS sequence"/>
</dbReference>
<dbReference type="GO" id="GO:0016705">
    <property type="term" value="F:oxidoreductase activity, acting on paired donors, with incorporation or reduction of molecular oxygen"/>
    <property type="evidence" value="ECO:0007669"/>
    <property type="project" value="InterPro"/>
</dbReference>
<reference evidence="5" key="1">
    <citation type="submission" date="2018-12" db="EMBL/GenBank/DDBJ databases">
        <authorList>
            <person name="Will S."/>
            <person name="Neumann-Schaal M."/>
            <person name="Henke P."/>
        </authorList>
    </citation>
    <scope>NUCLEOTIDE SEQUENCE</scope>
    <source>
        <strain evidence="5">PCC 7102</strain>
    </source>
</reference>
<dbReference type="InterPro" id="IPR001128">
    <property type="entry name" value="Cyt_P450"/>
</dbReference>
<dbReference type="InterPro" id="IPR002401">
    <property type="entry name" value="Cyt_P450_E_grp-I"/>
</dbReference>
<protein>
    <submittedName>
        <fullName evidence="5">Cytochrome P450</fullName>
    </submittedName>
</protein>
<evidence type="ECO:0000256" key="4">
    <source>
        <dbReference type="RuleBase" id="RU000461"/>
    </source>
</evidence>
<dbReference type="OrthoDB" id="446280at2"/>
<comment type="caution">
    <text evidence="5">The sequence shown here is derived from an EMBL/GenBank/DDBJ whole genome shotgun (WGS) entry which is preliminary data.</text>
</comment>
<dbReference type="AlphaFoldDB" id="A0A433VJ14"/>
<dbReference type="PRINTS" id="PR00463">
    <property type="entry name" value="EP450I"/>
</dbReference>
<organism evidence="5 6">
    <name type="scientific">Dulcicalothrix desertica PCC 7102</name>
    <dbReference type="NCBI Taxonomy" id="232991"/>
    <lineage>
        <taxon>Bacteria</taxon>
        <taxon>Bacillati</taxon>
        <taxon>Cyanobacteriota</taxon>
        <taxon>Cyanophyceae</taxon>
        <taxon>Nostocales</taxon>
        <taxon>Calotrichaceae</taxon>
        <taxon>Dulcicalothrix</taxon>
    </lineage>
</organism>
<gene>
    <name evidence="5" type="ORF">DSM106972_032750</name>
</gene>